<comment type="caution">
    <text evidence="2">The sequence shown here is derived from an EMBL/GenBank/DDBJ whole genome shotgun (WGS) entry which is preliminary data.</text>
</comment>
<keyword evidence="3" id="KW-1185">Reference proteome</keyword>
<dbReference type="Proteomes" id="UP001158067">
    <property type="component" value="Unassembled WGS sequence"/>
</dbReference>
<accession>A0ABY1QV91</accession>
<name>A0ABY1QV91_9BACT</name>
<evidence type="ECO:0000256" key="1">
    <source>
        <dbReference type="SAM" id="MobiDB-lite"/>
    </source>
</evidence>
<evidence type="ECO:0000313" key="3">
    <source>
        <dbReference type="Proteomes" id="UP001158067"/>
    </source>
</evidence>
<sequence>MSFAFAAIFSLGLVGLTSGCSEGGNSSVADRDELAAYLEEHPEALEEARELEEQWEPGYVEPDGEGTNE</sequence>
<gene>
    <name evidence="2" type="ORF">SAMN06265222_12729</name>
</gene>
<reference evidence="2 3" key="1">
    <citation type="submission" date="2017-05" db="EMBL/GenBank/DDBJ databases">
        <authorList>
            <person name="Varghese N."/>
            <person name="Submissions S."/>
        </authorList>
    </citation>
    <scope>NUCLEOTIDE SEQUENCE [LARGE SCALE GENOMIC DNA]</scope>
    <source>
        <strain evidence="2 3">DSM 25457</strain>
    </source>
</reference>
<proteinExistence type="predicted"/>
<evidence type="ECO:0008006" key="4">
    <source>
        <dbReference type="Google" id="ProtNLM"/>
    </source>
</evidence>
<organism evidence="2 3">
    <name type="scientific">Neorhodopirellula lusitana</name>
    <dbReference type="NCBI Taxonomy" id="445327"/>
    <lineage>
        <taxon>Bacteria</taxon>
        <taxon>Pseudomonadati</taxon>
        <taxon>Planctomycetota</taxon>
        <taxon>Planctomycetia</taxon>
        <taxon>Pirellulales</taxon>
        <taxon>Pirellulaceae</taxon>
        <taxon>Neorhodopirellula</taxon>
    </lineage>
</organism>
<feature type="region of interest" description="Disordered" evidence="1">
    <location>
        <begin position="43"/>
        <end position="69"/>
    </location>
</feature>
<evidence type="ECO:0000313" key="2">
    <source>
        <dbReference type="EMBL" id="SMP78786.1"/>
    </source>
</evidence>
<protein>
    <recommendedName>
        <fullName evidence="4">Secreted protein</fullName>
    </recommendedName>
</protein>
<feature type="compositionally biased region" description="Basic and acidic residues" evidence="1">
    <location>
        <begin position="43"/>
        <end position="52"/>
    </location>
</feature>
<dbReference type="EMBL" id="FXUG01000027">
    <property type="protein sequence ID" value="SMP78786.1"/>
    <property type="molecule type" value="Genomic_DNA"/>
</dbReference>